<dbReference type="OrthoDB" id="9760950at2"/>
<organism evidence="5 6">
    <name type="scientific">Filobacillus milosensis</name>
    <dbReference type="NCBI Taxonomy" id="94137"/>
    <lineage>
        <taxon>Bacteria</taxon>
        <taxon>Bacillati</taxon>
        <taxon>Bacillota</taxon>
        <taxon>Bacilli</taxon>
        <taxon>Bacillales</taxon>
        <taxon>Bacillaceae</taxon>
        <taxon>Filobacillus</taxon>
    </lineage>
</organism>
<evidence type="ECO:0000256" key="1">
    <source>
        <dbReference type="ARBA" id="ARBA00022741"/>
    </source>
</evidence>
<dbReference type="PROSITE" id="PS00211">
    <property type="entry name" value="ABC_TRANSPORTER_1"/>
    <property type="match status" value="1"/>
</dbReference>
<proteinExistence type="predicted"/>
<protein>
    <submittedName>
        <fullName evidence="5">ABC-F type ribosomal protection protein</fullName>
    </submittedName>
</protein>
<evidence type="ECO:0000256" key="3">
    <source>
        <dbReference type="SAM" id="Coils"/>
    </source>
</evidence>
<dbReference type="InterPro" id="IPR051309">
    <property type="entry name" value="ABCF_ATPase"/>
</dbReference>
<dbReference type="Pfam" id="PF00005">
    <property type="entry name" value="ABC_tran"/>
    <property type="match status" value="2"/>
</dbReference>
<dbReference type="SMART" id="SM00382">
    <property type="entry name" value="AAA"/>
    <property type="match status" value="2"/>
</dbReference>
<keyword evidence="6" id="KW-1185">Reference proteome</keyword>
<comment type="caution">
    <text evidence="5">The sequence shown here is derived from an EMBL/GenBank/DDBJ whole genome shotgun (WGS) entry which is preliminary data.</text>
</comment>
<gene>
    <name evidence="5" type="primary">abc-f</name>
    <name evidence="5" type="ORF">E3U55_06530</name>
</gene>
<feature type="domain" description="ABC transporter" evidence="4">
    <location>
        <begin position="3"/>
        <end position="174"/>
    </location>
</feature>
<evidence type="ECO:0000259" key="4">
    <source>
        <dbReference type="PROSITE" id="PS50893"/>
    </source>
</evidence>
<dbReference type="GO" id="GO:0005524">
    <property type="term" value="F:ATP binding"/>
    <property type="evidence" value="ECO:0007669"/>
    <property type="project" value="UniProtKB-KW"/>
</dbReference>
<dbReference type="EMBL" id="SOPW01000005">
    <property type="protein sequence ID" value="TFB22891.1"/>
    <property type="molecule type" value="Genomic_DNA"/>
</dbReference>
<keyword evidence="2" id="KW-0067">ATP-binding</keyword>
<keyword evidence="1" id="KW-0547">Nucleotide-binding</keyword>
<dbReference type="NCBIfam" id="NF000355">
    <property type="entry name" value="ribo_prot_ABC_F"/>
    <property type="match status" value="1"/>
</dbReference>
<reference evidence="5 6" key="1">
    <citation type="submission" date="2019-03" db="EMBL/GenBank/DDBJ databases">
        <authorList>
            <person name="He R.-H."/>
        </authorList>
    </citation>
    <scope>NUCLEOTIDE SEQUENCE [LARGE SCALE GENOMIC DNA]</scope>
    <source>
        <strain evidence="6">SH 714</strain>
    </source>
</reference>
<dbReference type="PANTHER" id="PTHR42855:SF2">
    <property type="entry name" value="DRUG RESISTANCE ABC TRANSPORTER,ATP-BINDING PROTEIN"/>
    <property type="match status" value="1"/>
</dbReference>
<dbReference type="CDD" id="cd03221">
    <property type="entry name" value="ABCF_EF-3"/>
    <property type="match status" value="2"/>
</dbReference>
<evidence type="ECO:0000256" key="2">
    <source>
        <dbReference type="ARBA" id="ARBA00022840"/>
    </source>
</evidence>
<dbReference type="Proteomes" id="UP000297975">
    <property type="component" value="Unassembled WGS sequence"/>
</dbReference>
<accession>A0A4Y8INH5</accession>
<dbReference type="InterPro" id="IPR027417">
    <property type="entry name" value="P-loop_NTPase"/>
</dbReference>
<dbReference type="GO" id="GO:0016887">
    <property type="term" value="F:ATP hydrolysis activity"/>
    <property type="evidence" value="ECO:0007669"/>
    <property type="project" value="InterPro"/>
</dbReference>
<feature type="domain" description="ABC transporter" evidence="4">
    <location>
        <begin position="271"/>
        <end position="479"/>
    </location>
</feature>
<evidence type="ECO:0000313" key="6">
    <source>
        <dbReference type="Proteomes" id="UP000297975"/>
    </source>
</evidence>
<dbReference type="InterPro" id="IPR017871">
    <property type="entry name" value="ABC_transporter-like_CS"/>
</dbReference>
<dbReference type="Gene3D" id="3.40.50.300">
    <property type="entry name" value="P-loop containing nucleotide triphosphate hydrolases"/>
    <property type="match status" value="3"/>
</dbReference>
<dbReference type="PANTHER" id="PTHR42855">
    <property type="entry name" value="ABC TRANSPORTER ATP-BINDING SUBUNIT"/>
    <property type="match status" value="1"/>
</dbReference>
<sequence>MICRLTNIKYELAERTLLNIEDLSIHKEDQIGLIGLNGSGKSTLMKMIANETQPTEGVVSSYGTTAYLPQLKPQKDTLSGGEITQEWIQRIFSQDKDLLLLDEPTTHLDQQHIEKLEQKLQQLNKPFLVVSHDRAFLDILCTKIWEIDEEKIKEYSGNYSDYEAQKQEQLLHHEKQYEKYVKKKKQLENALQLKEQKANRATTIPKKVSKSEAKITGSAPYYAKKQKKLYQGAKAIESRIEQLDKVEKIKELPPIKMDLAAPLTAANKHLIRAEQLPGHVGPKHLWKPSTFMVGNGEKIGIIGPNGSGKTTLIRELMTNDEHIQRSPQAKFGYFSQQLEHLDTEKSILRNVKEKSSQDETLIRTVLARLGFFRDDVFKNVAVLSGGERVKVALAKIFVSDVNVLVLDEPTNFLDIAALEALEQLLVEYPGTVLFVSHDRRFVEKVADKLMILHEGNLHVHQGSEQDFWQTLKKADSNEELLKVETQITEVLSRMGFGTSDELEEEFERLVQKKKDLES</sequence>
<dbReference type="PROSITE" id="PS50893">
    <property type="entry name" value="ABC_TRANSPORTER_2"/>
    <property type="match status" value="2"/>
</dbReference>
<dbReference type="InterPro" id="IPR003439">
    <property type="entry name" value="ABC_transporter-like_ATP-bd"/>
</dbReference>
<feature type="coiled-coil region" evidence="3">
    <location>
        <begin position="170"/>
        <end position="204"/>
    </location>
</feature>
<keyword evidence="3" id="KW-0175">Coiled coil</keyword>
<evidence type="ECO:0000313" key="5">
    <source>
        <dbReference type="EMBL" id="TFB22891.1"/>
    </source>
</evidence>
<dbReference type="AlphaFoldDB" id="A0A4Y8INH5"/>
<dbReference type="SUPFAM" id="SSF52540">
    <property type="entry name" value="P-loop containing nucleoside triphosphate hydrolases"/>
    <property type="match status" value="2"/>
</dbReference>
<dbReference type="InterPro" id="IPR003593">
    <property type="entry name" value="AAA+_ATPase"/>
</dbReference>
<name>A0A4Y8INH5_9BACI</name>